<comment type="caution">
    <text evidence="1">The sequence shown here is derived from an EMBL/GenBank/DDBJ whole genome shotgun (WGS) entry which is preliminary data.</text>
</comment>
<dbReference type="EMBL" id="LAZR01002582">
    <property type="protein sequence ID" value="KKN28182.1"/>
    <property type="molecule type" value="Genomic_DNA"/>
</dbReference>
<reference evidence="1" key="1">
    <citation type="journal article" date="2015" name="Nature">
        <title>Complex archaea that bridge the gap between prokaryotes and eukaryotes.</title>
        <authorList>
            <person name="Spang A."/>
            <person name="Saw J.H."/>
            <person name="Jorgensen S.L."/>
            <person name="Zaremba-Niedzwiedzka K."/>
            <person name="Martijn J."/>
            <person name="Lind A.E."/>
            <person name="van Eijk R."/>
            <person name="Schleper C."/>
            <person name="Guy L."/>
            <person name="Ettema T.J."/>
        </authorList>
    </citation>
    <scope>NUCLEOTIDE SEQUENCE</scope>
</reference>
<gene>
    <name evidence="1" type="ORF">LCGC14_0856830</name>
</gene>
<organism evidence="1">
    <name type="scientific">marine sediment metagenome</name>
    <dbReference type="NCBI Taxonomy" id="412755"/>
    <lineage>
        <taxon>unclassified sequences</taxon>
        <taxon>metagenomes</taxon>
        <taxon>ecological metagenomes</taxon>
    </lineage>
</organism>
<protein>
    <submittedName>
        <fullName evidence="1">Uncharacterized protein</fullName>
    </submittedName>
</protein>
<proteinExistence type="predicted"/>
<name>A0A0F9PTX2_9ZZZZ</name>
<evidence type="ECO:0000313" key="1">
    <source>
        <dbReference type="EMBL" id="KKN28182.1"/>
    </source>
</evidence>
<sequence length="64" mass="7383">MKKSYSLQVEQKNKAMKHSLEKISNEIQLGYAFNSAVRAIAKVVLNVLFKLDEIETRIDDLESR</sequence>
<accession>A0A0F9PTX2</accession>
<dbReference type="AlphaFoldDB" id="A0A0F9PTX2"/>